<organism evidence="3 4">
    <name type="scientific">Chlorobium phaeovibrioides</name>
    <dbReference type="NCBI Taxonomy" id="1094"/>
    <lineage>
        <taxon>Bacteria</taxon>
        <taxon>Pseudomonadati</taxon>
        <taxon>Chlorobiota</taxon>
        <taxon>Chlorobiia</taxon>
        <taxon>Chlorobiales</taxon>
        <taxon>Chlorobiaceae</taxon>
        <taxon>Chlorobium/Pelodictyon group</taxon>
        <taxon>Chlorobium</taxon>
    </lineage>
</organism>
<feature type="domain" description="ATP-grasp" evidence="2">
    <location>
        <begin position="111"/>
        <end position="293"/>
    </location>
</feature>
<dbReference type="Pfam" id="PF21360">
    <property type="entry name" value="PylC-like_N"/>
    <property type="match status" value="1"/>
</dbReference>
<evidence type="ECO:0000259" key="2">
    <source>
        <dbReference type="PROSITE" id="PS50975"/>
    </source>
</evidence>
<gene>
    <name evidence="3" type="ORF">EKD02_09670</name>
</gene>
<proteinExistence type="predicted"/>
<dbReference type="Gene3D" id="3.30.1490.20">
    <property type="entry name" value="ATP-grasp fold, A domain"/>
    <property type="match status" value="1"/>
</dbReference>
<evidence type="ECO:0000313" key="3">
    <source>
        <dbReference type="EMBL" id="RTY34905.1"/>
    </source>
</evidence>
<keyword evidence="1" id="KW-0547">Nucleotide-binding</keyword>
<dbReference type="GO" id="GO:0005524">
    <property type="term" value="F:ATP binding"/>
    <property type="evidence" value="ECO:0007669"/>
    <property type="project" value="UniProtKB-UniRule"/>
</dbReference>
<dbReference type="GO" id="GO:0046872">
    <property type="term" value="F:metal ion binding"/>
    <property type="evidence" value="ECO:0007669"/>
    <property type="project" value="InterPro"/>
</dbReference>
<evidence type="ECO:0000313" key="4">
    <source>
        <dbReference type="Proteomes" id="UP000279908"/>
    </source>
</evidence>
<dbReference type="EMBL" id="RXYK01000032">
    <property type="protein sequence ID" value="RTY34905.1"/>
    <property type="molecule type" value="Genomic_DNA"/>
</dbReference>
<dbReference type="Pfam" id="PF15632">
    <property type="entry name" value="ATPgrasp_Ter"/>
    <property type="match status" value="1"/>
</dbReference>
<dbReference type="AlphaFoldDB" id="A0A3S0L0M0"/>
<accession>A0A3S0L0M0</accession>
<keyword evidence="1" id="KW-0067">ATP-binding</keyword>
<sequence>MNSKKNVLLLSAGRRVELLLAIKSEIKERGLNSRVFTTDLNPKMSAACHVADQAFAISRATEDGYMDQLLELCEEQEVGLVIPTIDTELLRLSEHRDRFSAEGIELVISDESLVRVCRDKRLTAQLFNSVGIDVPRILDRKELTFPCFAKPYDGSRSVGAAKLSQAADLSDGMRDDPKMMFMEFIDQSFDEYTVDAYYDRKGVLTCLVPRHRLEVRDGEINKGVTRKHHVYEYLIDKLAKIKGARGCLTVQLFAHPHEKRYAALEINPRFGGGYPLSYSAGANYPGWLIDEYLLTKEIGHFDGWTSDLMMLRYDAHVLVENAH</sequence>
<dbReference type="InterPro" id="IPR011761">
    <property type="entry name" value="ATP-grasp"/>
</dbReference>
<dbReference type="Proteomes" id="UP000279908">
    <property type="component" value="Unassembled WGS sequence"/>
</dbReference>
<comment type="caution">
    <text evidence="3">The sequence shown here is derived from an EMBL/GenBank/DDBJ whole genome shotgun (WGS) entry which is preliminary data.</text>
</comment>
<dbReference type="PROSITE" id="PS50975">
    <property type="entry name" value="ATP_GRASP"/>
    <property type="match status" value="1"/>
</dbReference>
<dbReference type="SUPFAM" id="SSF56059">
    <property type="entry name" value="Glutathione synthetase ATP-binding domain-like"/>
    <property type="match status" value="1"/>
</dbReference>
<reference evidence="3 4" key="1">
    <citation type="submission" date="2018-12" db="EMBL/GenBank/DDBJ databases">
        <authorList>
            <person name="Lunina O.N."/>
            <person name="Grouzdev D.S."/>
            <person name="Gorlenko V.M."/>
            <person name="Savvichev A.S."/>
        </authorList>
    </citation>
    <scope>NUCLEOTIDE SEQUENCE [LARGE SCALE GENOMIC DNA]</scope>
    <source>
        <strain evidence="3 4">BrKhr-17</strain>
    </source>
</reference>
<name>A0A3S0L0M0_CHLPH</name>
<protein>
    <submittedName>
        <fullName evidence="3">ATP-grasp domain-containing protein</fullName>
    </submittedName>
</protein>
<dbReference type="Gene3D" id="3.30.470.20">
    <property type="entry name" value="ATP-grasp fold, B domain"/>
    <property type="match status" value="1"/>
</dbReference>
<evidence type="ECO:0000256" key="1">
    <source>
        <dbReference type="PROSITE-ProRule" id="PRU00409"/>
    </source>
</evidence>
<dbReference type="Gene3D" id="3.40.50.20">
    <property type="match status" value="1"/>
</dbReference>
<dbReference type="InterPro" id="IPR048764">
    <property type="entry name" value="PylC_N"/>
</dbReference>
<dbReference type="NCBIfam" id="NF009405">
    <property type="entry name" value="PRK12767.1-4"/>
    <property type="match status" value="1"/>
</dbReference>
<dbReference type="InterPro" id="IPR013815">
    <property type="entry name" value="ATP_grasp_subdomain_1"/>
</dbReference>